<evidence type="ECO:0000256" key="2">
    <source>
        <dbReference type="ARBA" id="ARBA00008974"/>
    </source>
</evidence>
<evidence type="ECO:0000256" key="4">
    <source>
        <dbReference type="ARBA" id="ARBA00022692"/>
    </source>
</evidence>
<keyword evidence="4 8" id="KW-0812">Transmembrane</keyword>
<feature type="transmembrane region" description="Helical" evidence="8">
    <location>
        <begin position="420"/>
        <end position="441"/>
    </location>
</feature>
<dbReference type="Pfam" id="PF02133">
    <property type="entry name" value="Transp_cyt_pur"/>
    <property type="match status" value="1"/>
</dbReference>
<feature type="transmembrane region" description="Helical" evidence="8">
    <location>
        <begin position="24"/>
        <end position="45"/>
    </location>
</feature>
<keyword evidence="6 7" id="KW-0472">Membrane</keyword>
<dbReference type="Proteomes" id="UP001605918">
    <property type="component" value="Unassembled WGS sequence"/>
</dbReference>
<dbReference type="PANTHER" id="PTHR31806:SF1">
    <property type="entry name" value="PURINE-CYTOSINE PERMEASE FCY2-RELATED"/>
    <property type="match status" value="1"/>
</dbReference>
<comment type="caution">
    <text evidence="9">The sequence shown here is derived from an EMBL/GenBank/DDBJ whole genome shotgun (WGS) entry which is preliminary data.</text>
</comment>
<evidence type="ECO:0000313" key="9">
    <source>
        <dbReference type="EMBL" id="MFG6206123.1"/>
    </source>
</evidence>
<feature type="transmembrane region" description="Helical" evidence="8">
    <location>
        <begin position="189"/>
        <end position="213"/>
    </location>
</feature>
<dbReference type="Gene3D" id="1.10.4160.10">
    <property type="entry name" value="Hydantoin permease"/>
    <property type="match status" value="1"/>
</dbReference>
<keyword evidence="3 7" id="KW-0813">Transport</keyword>
<dbReference type="EMBL" id="JBIEIL010000008">
    <property type="protein sequence ID" value="MFG6206123.1"/>
    <property type="molecule type" value="Genomic_DNA"/>
</dbReference>
<comment type="subcellular location">
    <subcellularLocation>
        <location evidence="1">Membrane</location>
        <topology evidence="1">Multi-pass membrane protein</topology>
    </subcellularLocation>
</comment>
<keyword evidence="10" id="KW-1185">Reference proteome</keyword>
<accession>A0ABW7DDJ1</accession>
<name>A0ABW7DDJ1_9PSED</name>
<evidence type="ECO:0000313" key="10">
    <source>
        <dbReference type="Proteomes" id="UP001605918"/>
    </source>
</evidence>
<evidence type="ECO:0000256" key="7">
    <source>
        <dbReference type="PIRNR" id="PIRNR002744"/>
    </source>
</evidence>
<feature type="transmembrane region" description="Helical" evidence="8">
    <location>
        <begin position="344"/>
        <end position="368"/>
    </location>
</feature>
<gene>
    <name evidence="9" type="ORF">ACGSLL_17320</name>
</gene>
<evidence type="ECO:0000256" key="5">
    <source>
        <dbReference type="ARBA" id="ARBA00022989"/>
    </source>
</evidence>
<feature type="transmembrane region" description="Helical" evidence="8">
    <location>
        <begin position="276"/>
        <end position="298"/>
    </location>
</feature>
<feature type="transmembrane region" description="Helical" evidence="8">
    <location>
        <begin position="234"/>
        <end position="256"/>
    </location>
</feature>
<reference evidence="9 10" key="1">
    <citation type="submission" date="2024-10" db="EMBL/GenBank/DDBJ databases">
        <title>Whole genome of Pseudomonas sp Strain RB5.</title>
        <authorList>
            <person name="Selami N."/>
        </authorList>
    </citation>
    <scope>NUCLEOTIDE SEQUENCE [LARGE SCALE GENOMIC DNA]</scope>
    <source>
        <strain evidence="9 10">RB5</strain>
    </source>
</reference>
<feature type="transmembrane region" description="Helical" evidence="8">
    <location>
        <begin position="159"/>
        <end position="177"/>
    </location>
</feature>
<dbReference type="PANTHER" id="PTHR31806">
    <property type="entry name" value="PURINE-CYTOSINE PERMEASE FCY2-RELATED"/>
    <property type="match status" value="1"/>
</dbReference>
<protein>
    <submittedName>
        <fullName evidence="9">Purine-cytosine permease family protein</fullName>
    </submittedName>
</protein>
<feature type="transmembrane region" description="Helical" evidence="8">
    <location>
        <begin position="319"/>
        <end position="338"/>
    </location>
</feature>
<evidence type="ECO:0000256" key="3">
    <source>
        <dbReference type="ARBA" id="ARBA00022448"/>
    </source>
</evidence>
<proteinExistence type="inferred from homology"/>
<dbReference type="InterPro" id="IPR001248">
    <property type="entry name" value="Pur-cyt_permease"/>
</dbReference>
<feature type="transmembrane region" description="Helical" evidence="8">
    <location>
        <begin position="133"/>
        <end position="152"/>
    </location>
</feature>
<evidence type="ECO:0000256" key="6">
    <source>
        <dbReference type="ARBA" id="ARBA00023136"/>
    </source>
</evidence>
<sequence>MMDVEKRSIEFVPLSERYGHPRRLFTIWFSANMQVTTLVVGTLGIVAGLSLAWTCIALILGCVIGTVFMAAHSTQGPHLGIPQMIQSRAQFGVFGAGFPLLINYVSFILFTAANGVVMRDAIKSFIDVGDNTAIVLFGLVSFIIGFIGYELIHRLGAIMSALSGIIFLVVAVLALQNPLPVGAMDLNQGFTLAAFALTVTQAASWTLGFGPYVADYSRYLPANISSKQTFWFSYVGNLLGAGLVMLLGAVLATMFTDVTSNPGNAIASFFGPWGKVAMVIVVLGVLEINSLNLYSAYMSAMTIFSGMRGMTRISRKTKFIAMGLSAVAATVIAIATQYDFNAYFADILIAQVYFLVPWSSINLADYYLVKKGKYVVEDMYSADGIYGKYNVSTMVIFLIGVASTVPFMDMSFYHSYFAKMIGADVSWVPALIVPAVLYVGYARYKTNRPSVAVRQPA</sequence>
<dbReference type="PIRSF" id="PIRSF002744">
    <property type="entry name" value="Pur-cyt_permease"/>
    <property type="match status" value="1"/>
</dbReference>
<keyword evidence="5 8" id="KW-1133">Transmembrane helix</keyword>
<comment type="similarity">
    <text evidence="2 7">Belongs to the purine-cytosine permease (2.A.39) family.</text>
</comment>
<feature type="transmembrane region" description="Helical" evidence="8">
    <location>
        <begin position="91"/>
        <end position="113"/>
    </location>
</feature>
<feature type="transmembrane region" description="Helical" evidence="8">
    <location>
        <begin position="389"/>
        <end position="408"/>
    </location>
</feature>
<evidence type="ECO:0000256" key="1">
    <source>
        <dbReference type="ARBA" id="ARBA00004141"/>
    </source>
</evidence>
<organism evidence="9 10">
    <name type="scientific">Pseudomonas retamae</name>
    <dbReference type="NCBI Taxonomy" id="702110"/>
    <lineage>
        <taxon>Bacteria</taxon>
        <taxon>Pseudomonadati</taxon>
        <taxon>Pseudomonadota</taxon>
        <taxon>Gammaproteobacteria</taxon>
        <taxon>Pseudomonadales</taxon>
        <taxon>Pseudomonadaceae</taxon>
        <taxon>Pseudomonas</taxon>
    </lineage>
</organism>
<evidence type="ECO:0000256" key="8">
    <source>
        <dbReference type="SAM" id="Phobius"/>
    </source>
</evidence>
<feature type="transmembrane region" description="Helical" evidence="8">
    <location>
        <begin position="51"/>
        <end position="71"/>
    </location>
</feature>
<dbReference type="RefSeq" id="WP_394507269.1">
    <property type="nucleotide sequence ID" value="NZ_JBIEIL010000008.1"/>
</dbReference>
<dbReference type="InterPro" id="IPR026030">
    <property type="entry name" value="Pur-cyt_permease_Fcy2/21/22"/>
</dbReference>